<accession>G0QY34</accession>
<keyword evidence="3" id="KW-1185">Reference proteome</keyword>
<proteinExistence type="predicted"/>
<feature type="transmembrane region" description="Helical" evidence="1">
    <location>
        <begin position="127"/>
        <end position="149"/>
    </location>
</feature>
<gene>
    <name evidence="2" type="ORF">IMG5_147030</name>
</gene>
<evidence type="ECO:0008006" key="4">
    <source>
        <dbReference type="Google" id="ProtNLM"/>
    </source>
</evidence>
<organism evidence="2 3">
    <name type="scientific">Ichthyophthirius multifiliis</name>
    <name type="common">White spot disease agent</name>
    <name type="synonym">Ich</name>
    <dbReference type="NCBI Taxonomy" id="5932"/>
    <lineage>
        <taxon>Eukaryota</taxon>
        <taxon>Sar</taxon>
        <taxon>Alveolata</taxon>
        <taxon>Ciliophora</taxon>
        <taxon>Intramacronucleata</taxon>
        <taxon>Oligohymenophorea</taxon>
        <taxon>Hymenostomatida</taxon>
        <taxon>Ophryoglenina</taxon>
        <taxon>Ichthyophthirius</taxon>
    </lineage>
</organism>
<dbReference type="InParanoid" id="G0QY34"/>
<dbReference type="AlphaFoldDB" id="G0QY34"/>
<sequence length="167" mass="20317">MIPPKLEKFIQKQERFEIEQLNNNENIKLYIKQYFFLFLFFQKKQQKNQFFIKQVLNLKRLFFKHKKKKQDIQKNTQKKQKLKCAKIGLQQTGVNLETNALLLMEKKSYKIKIICIKITKQSLVKSIFLTVFVHMVIDVNTFILFQNLFNKKIMHSQKKYILTNLYF</sequence>
<evidence type="ECO:0000313" key="2">
    <source>
        <dbReference type="EMBL" id="EGR29860.1"/>
    </source>
</evidence>
<name>G0QY34_ICHMU</name>
<keyword evidence="1" id="KW-1133">Transmembrane helix</keyword>
<evidence type="ECO:0000313" key="3">
    <source>
        <dbReference type="Proteomes" id="UP000008983"/>
    </source>
</evidence>
<protein>
    <recommendedName>
        <fullName evidence="4">Transmembrane protein</fullName>
    </recommendedName>
</protein>
<reference evidence="2 3" key="1">
    <citation type="submission" date="2011-07" db="EMBL/GenBank/DDBJ databases">
        <authorList>
            <person name="Coyne R."/>
            <person name="Brami D."/>
            <person name="Johnson J."/>
            <person name="Hostetler J."/>
            <person name="Hannick L."/>
            <person name="Clark T."/>
            <person name="Cassidy-Hanley D."/>
            <person name="Inman J."/>
        </authorList>
    </citation>
    <scope>NUCLEOTIDE SEQUENCE [LARGE SCALE GENOMIC DNA]</scope>
    <source>
        <strain evidence="2 3">G5</strain>
    </source>
</reference>
<keyword evidence="1" id="KW-0472">Membrane</keyword>
<evidence type="ECO:0000256" key="1">
    <source>
        <dbReference type="SAM" id="Phobius"/>
    </source>
</evidence>
<dbReference type="RefSeq" id="XP_004031096.1">
    <property type="nucleotide sequence ID" value="XM_004031048.1"/>
</dbReference>
<dbReference type="Proteomes" id="UP000008983">
    <property type="component" value="Unassembled WGS sequence"/>
</dbReference>
<dbReference type="EMBL" id="GL984098">
    <property type="protein sequence ID" value="EGR29860.1"/>
    <property type="molecule type" value="Genomic_DNA"/>
</dbReference>
<dbReference type="GeneID" id="14905982"/>
<keyword evidence="1" id="KW-0812">Transmembrane</keyword>